<keyword evidence="3" id="KW-1185">Reference proteome</keyword>
<accession>A0A9P6QTY0</accession>
<evidence type="ECO:0000259" key="1">
    <source>
        <dbReference type="PROSITE" id="PS50837"/>
    </source>
</evidence>
<gene>
    <name evidence="2" type="ORF">BGZ97_002998</name>
</gene>
<dbReference type="CDD" id="cd02019">
    <property type="entry name" value="NK"/>
    <property type="match status" value="1"/>
</dbReference>
<protein>
    <recommendedName>
        <fullName evidence="1">NACHT domain-containing protein</fullName>
    </recommendedName>
</protein>
<proteinExistence type="predicted"/>
<dbReference type="EMBL" id="JAAAIN010001688">
    <property type="protein sequence ID" value="KAG0300962.1"/>
    <property type="molecule type" value="Genomic_DNA"/>
</dbReference>
<organism evidence="2 3">
    <name type="scientific">Linnemannia gamsii</name>
    <dbReference type="NCBI Taxonomy" id="64522"/>
    <lineage>
        <taxon>Eukaryota</taxon>
        <taxon>Fungi</taxon>
        <taxon>Fungi incertae sedis</taxon>
        <taxon>Mucoromycota</taxon>
        <taxon>Mortierellomycotina</taxon>
        <taxon>Mortierellomycetes</taxon>
        <taxon>Mortierellales</taxon>
        <taxon>Mortierellaceae</taxon>
        <taxon>Linnemannia</taxon>
    </lineage>
</organism>
<dbReference type="InterPro" id="IPR007111">
    <property type="entry name" value="NACHT_NTPase"/>
</dbReference>
<evidence type="ECO:0000313" key="3">
    <source>
        <dbReference type="Proteomes" id="UP000823405"/>
    </source>
</evidence>
<reference evidence="2" key="1">
    <citation type="journal article" date="2020" name="Fungal Divers.">
        <title>Resolving the Mortierellaceae phylogeny through synthesis of multi-gene phylogenetics and phylogenomics.</title>
        <authorList>
            <person name="Vandepol N."/>
            <person name="Liber J."/>
            <person name="Desiro A."/>
            <person name="Na H."/>
            <person name="Kennedy M."/>
            <person name="Barry K."/>
            <person name="Grigoriev I.V."/>
            <person name="Miller A.N."/>
            <person name="O'Donnell K."/>
            <person name="Stajich J.E."/>
            <person name="Bonito G."/>
        </authorList>
    </citation>
    <scope>NUCLEOTIDE SEQUENCE</scope>
    <source>
        <strain evidence="2">NVP60</strain>
    </source>
</reference>
<dbReference type="Gene3D" id="3.40.50.300">
    <property type="entry name" value="P-loop containing nucleotide triphosphate hydrolases"/>
    <property type="match status" value="1"/>
</dbReference>
<dbReference type="Pfam" id="PF05729">
    <property type="entry name" value="NACHT"/>
    <property type="match status" value="1"/>
</dbReference>
<dbReference type="SUPFAM" id="SSF52540">
    <property type="entry name" value="P-loop containing nucleoside triphosphate hydrolases"/>
    <property type="match status" value="1"/>
</dbReference>
<dbReference type="OrthoDB" id="2443807at2759"/>
<feature type="domain" description="NACHT" evidence="1">
    <location>
        <begin position="53"/>
        <end position="135"/>
    </location>
</feature>
<dbReference type="PROSITE" id="PS50837">
    <property type="entry name" value="NACHT"/>
    <property type="match status" value="1"/>
</dbReference>
<dbReference type="Proteomes" id="UP000823405">
    <property type="component" value="Unassembled WGS sequence"/>
</dbReference>
<name>A0A9P6QTY0_9FUNG</name>
<evidence type="ECO:0000313" key="2">
    <source>
        <dbReference type="EMBL" id="KAG0300962.1"/>
    </source>
</evidence>
<sequence>MEYALYILRTGRLADYRQSVYIPLLAKPSPRALDDKPGPLMDRVDDFLAGDGQVMLVLGDSGAGKSTFGRHLEHQLWQEYQPGSRIPLFISLSVLDRPHKDLVAEYLKRVDFPEDLIWELKQRRQLLLICDGYDEGQLTCNLHTTNLFSQSRQWDVKLLITCRTQYLGPDYHDRFVPMAAGRYHQFANNLFHEAVIAPFSEDQIEMHLEKSLQLEARTFVKKDFKARLSIIPDLLDLGKNPFILTVVLEALSYVFQEKSDLSSLCVSRLELYETFVQHWLAANKRRLQNLRLNKCNRAALEALLDDGFQRNGTRYHRELAMAIFQEQGGQPDIDYSHMQDSQTWKARYFGTDPIKCLLRDSSLLIRAGNQYHFVNQSVLAYFFSCAIWEFVTQASDFGPQADSDPDGALFSIGDHPLSRRNLNLEPSVIRFLAERVQKQPAFKQHLFALIELSKSDTQATQAAANATTVLIRAGVRFHDTDSQWIRMPEVGFLSAQLKSAHFRRTAFMCANFSKAWLEQMEIGEVLGEKIRLGGLPKRTALPTLVNLHIPVVKLFHTLFAPRPIRIAYSPRSSHQQSPDNLVEIGRLSGIK</sequence>
<dbReference type="InterPro" id="IPR027417">
    <property type="entry name" value="P-loop_NTPase"/>
</dbReference>
<comment type="caution">
    <text evidence="2">The sequence shown here is derived from an EMBL/GenBank/DDBJ whole genome shotgun (WGS) entry which is preliminary data.</text>
</comment>
<dbReference type="AlphaFoldDB" id="A0A9P6QTY0"/>